<proteinExistence type="predicted"/>
<sequence length="106" mass="11028">GDPSRSSLFSCTNVKNESLQNGQTTISCLLPDSVGSGLRFQVGSGPQLSTFGSDSLSHPIPLFVAASLGSADSSLRSSFLQVNTTEGQIIVFRAKRVGTNPALLSI</sequence>
<dbReference type="EMBL" id="HACM01001873">
    <property type="protein sequence ID" value="CRZ02315.1"/>
    <property type="molecule type" value="Transcribed_RNA"/>
</dbReference>
<protein>
    <submittedName>
        <fullName evidence="1">Uncharacterized protein</fullName>
    </submittedName>
</protein>
<feature type="non-terminal residue" evidence="1">
    <location>
        <position position="1"/>
    </location>
</feature>
<feature type="non-terminal residue" evidence="1">
    <location>
        <position position="106"/>
    </location>
</feature>
<dbReference type="AlphaFoldDB" id="A0A0H5QJQ0"/>
<evidence type="ECO:0000313" key="1">
    <source>
        <dbReference type="EMBL" id="CRZ02315.1"/>
    </source>
</evidence>
<organism evidence="1">
    <name type="scientific">Spongospora subterranea</name>
    <dbReference type="NCBI Taxonomy" id="70186"/>
    <lineage>
        <taxon>Eukaryota</taxon>
        <taxon>Sar</taxon>
        <taxon>Rhizaria</taxon>
        <taxon>Endomyxa</taxon>
        <taxon>Phytomyxea</taxon>
        <taxon>Plasmodiophorida</taxon>
        <taxon>Plasmodiophoridae</taxon>
        <taxon>Spongospora</taxon>
    </lineage>
</organism>
<accession>A0A0H5QJQ0</accession>
<name>A0A0H5QJQ0_9EUKA</name>
<reference evidence="1" key="1">
    <citation type="submission" date="2015-04" db="EMBL/GenBank/DDBJ databases">
        <title>The genome sequence of the plant pathogenic Rhizarian Plasmodiophora brassicae reveals insights in its biotrophic life cycle and the origin of chitin synthesis.</title>
        <authorList>
            <person name="Schwelm A."/>
            <person name="Fogelqvist J."/>
            <person name="Knaust A."/>
            <person name="Julke S."/>
            <person name="Lilja T."/>
            <person name="Dhandapani V."/>
            <person name="Bonilla-Rosso G."/>
            <person name="Karlsson M."/>
            <person name="Shevchenko A."/>
            <person name="Choi S.R."/>
            <person name="Kim H.G."/>
            <person name="Park J.Y."/>
            <person name="Lim Y.P."/>
            <person name="Ludwig-Muller J."/>
            <person name="Dixelius C."/>
        </authorList>
    </citation>
    <scope>NUCLEOTIDE SEQUENCE</scope>
    <source>
        <tissue evidence="1">Potato root galls</tissue>
    </source>
</reference>